<evidence type="ECO:0000256" key="1">
    <source>
        <dbReference type="ARBA" id="ARBA00006484"/>
    </source>
</evidence>
<dbReference type="CDD" id="cd05374">
    <property type="entry name" value="17beta-HSD-like_SDR_c"/>
    <property type="match status" value="1"/>
</dbReference>
<protein>
    <recommendedName>
        <fullName evidence="6">NAD(P)-binding protein</fullName>
    </recommendedName>
</protein>
<reference evidence="4 5" key="1">
    <citation type="journal article" date="2012" name="BMC Genomics">
        <title>Comparative genomics of the white-rot fungi, Phanerochaete carnosa and P. chrysosporium, to elucidate the genetic basis of the distinct wood types they colonize.</title>
        <authorList>
            <person name="Suzuki H."/>
            <person name="MacDonald J."/>
            <person name="Syed K."/>
            <person name="Salamov A."/>
            <person name="Hori C."/>
            <person name="Aerts A."/>
            <person name="Henrissat B."/>
            <person name="Wiebenga A."/>
            <person name="vanKuyk P.A."/>
            <person name="Barry K."/>
            <person name="Lindquist E."/>
            <person name="LaButti K."/>
            <person name="Lapidus A."/>
            <person name="Lucas S."/>
            <person name="Coutinho P."/>
            <person name="Gong Y."/>
            <person name="Samejima M."/>
            <person name="Mahadevan R."/>
            <person name="Abou-Zaid M."/>
            <person name="de Vries R.P."/>
            <person name="Igarashi K."/>
            <person name="Yadav J.S."/>
            <person name="Grigoriev I.V."/>
            <person name="Master E.R."/>
        </authorList>
    </citation>
    <scope>NUCLEOTIDE SEQUENCE [LARGE SCALE GENOMIC DNA]</scope>
    <source>
        <strain evidence="4 5">HHB-10118-sp</strain>
    </source>
</reference>
<dbReference type="RefSeq" id="XP_007391094.1">
    <property type="nucleotide sequence ID" value="XM_007391032.1"/>
</dbReference>
<evidence type="ECO:0000256" key="2">
    <source>
        <dbReference type="ARBA" id="ARBA00023002"/>
    </source>
</evidence>
<evidence type="ECO:0000313" key="4">
    <source>
        <dbReference type="EMBL" id="EKM61690.1"/>
    </source>
</evidence>
<dbReference type="SUPFAM" id="SSF51735">
    <property type="entry name" value="NAD(P)-binding Rossmann-fold domains"/>
    <property type="match status" value="1"/>
</dbReference>
<dbReference type="Proteomes" id="UP000008370">
    <property type="component" value="Unassembled WGS sequence"/>
</dbReference>
<dbReference type="PANTHER" id="PTHR44169">
    <property type="entry name" value="NADPH-DEPENDENT 1-ACYLDIHYDROXYACETONE PHOSPHATE REDUCTASE"/>
    <property type="match status" value="1"/>
</dbReference>
<dbReference type="HOGENOM" id="CLU_010194_2_9_1"/>
<dbReference type="PRINTS" id="PR00080">
    <property type="entry name" value="SDRFAMILY"/>
</dbReference>
<dbReference type="PANTHER" id="PTHR44169:SF6">
    <property type="entry name" value="NADPH-DEPENDENT 1-ACYLDIHYDROXYACETONE PHOSPHATE REDUCTASE"/>
    <property type="match status" value="1"/>
</dbReference>
<dbReference type="EMBL" id="JH930468">
    <property type="protein sequence ID" value="EKM61690.1"/>
    <property type="molecule type" value="Genomic_DNA"/>
</dbReference>
<evidence type="ECO:0000256" key="3">
    <source>
        <dbReference type="RuleBase" id="RU000363"/>
    </source>
</evidence>
<gene>
    <name evidence="4" type="ORF">PHACADRAFT_112538</name>
</gene>
<evidence type="ECO:0008006" key="6">
    <source>
        <dbReference type="Google" id="ProtNLM"/>
    </source>
</evidence>
<dbReference type="InParanoid" id="K5WQD5"/>
<dbReference type="STRING" id="650164.K5WQD5"/>
<proteinExistence type="inferred from homology"/>
<dbReference type="InterPro" id="IPR036291">
    <property type="entry name" value="NAD(P)-bd_dom_sf"/>
</dbReference>
<keyword evidence="5" id="KW-1185">Reference proteome</keyword>
<dbReference type="KEGG" id="pco:PHACADRAFT_112538"/>
<sequence length="280" mass="30845">MSNTRQKAIIVTGCSKGGIGFALCEEYARRGCKVYATARRPEALEGFSQPGIEKLALDVTSDENVQSVIRTVIEKEGRIDMVVNNAGANCPGEVLDVPLKSVQHTFDTNFFAVLRVCKAVFPHMTSCRSGTIVNVGSIVGETPTPWNGIYAGSKAALHQITHVLWMECKPFDINVVLVIPGSVKSHIADNAVASRSTAVSDEGLYKLYKPQVTSRILVSQRPCSMPAYEFARRTVAATLAPRPPRSIMIGGDVNVWKIFEWLPKTWVLSCLWKFFLKVRE</sequence>
<evidence type="ECO:0000313" key="5">
    <source>
        <dbReference type="Proteomes" id="UP000008370"/>
    </source>
</evidence>
<dbReference type="Gene3D" id="3.40.50.720">
    <property type="entry name" value="NAD(P)-binding Rossmann-like Domain"/>
    <property type="match status" value="1"/>
</dbReference>
<dbReference type="OrthoDB" id="2102561at2759"/>
<name>K5WQD5_PHACS</name>
<keyword evidence="2" id="KW-0560">Oxidoreductase</keyword>
<comment type="similarity">
    <text evidence="1 3">Belongs to the short-chain dehydrogenases/reductases (SDR) family.</text>
</comment>
<dbReference type="GO" id="GO:0005783">
    <property type="term" value="C:endoplasmic reticulum"/>
    <property type="evidence" value="ECO:0007669"/>
    <property type="project" value="TreeGrafter"/>
</dbReference>
<dbReference type="GO" id="GO:0016491">
    <property type="term" value="F:oxidoreductase activity"/>
    <property type="evidence" value="ECO:0007669"/>
    <property type="project" value="UniProtKB-KW"/>
</dbReference>
<dbReference type="AlphaFoldDB" id="K5WQD5"/>
<dbReference type="GeneID" id="18907663"/>
<organism evidence="4 5">
    <name type="scientific">Phanerochaete carnosa (strain HHB-10118-sp)</name>
    <name type="common">White-rot fungus</name>
    <name type="synonym">Peniophora carnosa</name>
    <dbReference type="NCBI Taxonomy" id="650164"/>
    <lineage>
        <taxon>Eukaryota</taxon>
        <taxon>Fungi</taxon>
        <taxon>Dikarya</taxon>
        <taxon>Basidiomycota</taxon>
        <taxon>Agaricomycotina</taxon>
        <taxon>Agaricomycetes</taxon>
        <taxon>Polyporales</taxon>
        <taxon>Phanerochaetaceae</taxon>
        <taxon>Phanerochaete</taxon>
    </lineage>
</organism>
<dbReference type="InterPro" id="IPR002347">
    <property type="entry name" value="SDR_fam"/>
</dbReference>
<accession>K5WQD5</accession>
<dbReference type="FunCoup" id="K5WQD5">
    <property type="interactions" value="96"/>
</dbReference>
<dbReference type="FunFam" id="3.40.50.720:FF:000261">
    <property type="entry name" value="NADPH-dependent 1-acyldihydroxyacetone phosphate reductase"/>
    <property type="match status" value="1"/>
</dbReference>
<dbReference type="PRINTS" id="PR00081">
    <property type="entry name" value="GDHRDH"/>
</dbReference>
<dbReference type="Pfam" id="PF00106">
    <property type="entry name" value="adh_short"/>
    <property type="match status" value="1"/>
</dbReference>